<proteinExistence type="predicted"/>
<organism evidence="3 4">
    <name type="scientific">Phyllosticta citrichinensis</name>
    <dbReference type="NCBI Taxonomy" id="1130410"/>
    <lineage>
        <taxon>Eukaryota</taxon>
        <taxon>Fungi</taxon>
        <taxon>Dikarya</taxon>
        <taxon>Ascomycota</taxon>
        <taxon>Pezizomycotina</taxon>
        <taxon>Dothideomycetes</taxon>
        <taxon>Dothideomycetes incertae sedis</taxon>
        <taxon>Botryosphaeriales</taxon>
        <taxon>Phyllostictaceae</taxon>
        <taxon>Phyllosticta</taxon>
    </lineage>
</organism>
<accession>A0ABR1XMH3</accession>
<dbReference type="CDD" id="cd10170">
    <property type="entry name" value="ASKHA_NBD_HSP70"/>
    <property type="match status" value="1"/>
</dbReference>
<dbReference type="Proteomes" id="UP001456524">
    <property type="component" value="Unassembled WGS sequence"/>
</dbReference>
<dbReference type="PANTHER" id="PTHR14187">
    <property type="entry name" value="ALPHA KINASE/ELONGATION FACTOR 2 KINASE"/>
    <property type="match status" value="1"/>
</dbReference>
<evidence type="ECO:0000313" key="3">
    <source>
        <dbReference type="EMBL" id="KAK8161375.1"/>
    </source>
</evidence>
<dbReference type="Pfam" id="PF00012">
    <property type="entry name" value="HSP70"/>
    <property type="match status" value="1"/>
</dbReference>
<comment type="caution">
    <text evidence="3">The sequence shown here is derived from an EMBL/GenBank/DDBJ whole genome shotgun (WGS) entry which is preliminary data.</text>
</comment>
<evidence type="ECO:0008006" key="5">
    <source>
        <dbReference type="Google" id="ProtNLM"/>
    </source>
</evidence>
<keyword evidence="2" id="KW-0067">ATP-binding</keyword>
<name>A0ABR1XMH3_9PEZI</name>
<sequence>MATQHRIVLGLDFGTTCTGIAYSTTDNTANDIEIISTWPKGTGSCKIPTKIAYKDDNPDLPQQNGAQREAALAAGFGSRPGDTIRLISEPEAAALTVIHSSNCQRMVNPITIGETFMVCDCGEGTVDVITYTVKSLRPPRFEEACRGDGGQFGALMINRNFENWMEEKFEKQYTAIATGQRGSYSRMMASFEAAKQDFGSEDEDEDREVYVVFHVDMDHDSTEIYNREDHTVRIAKTEMKRFFETAARKVLELIEKQIGQAKRRNHEVSRIILVGGFGESEYLNAAINNFCKP</sequence>
<protein>
    <recommendedName>
        <fullName evidence="5">Heat shock protein 70</fullName>
    </recommendedName>
</protein>
<gene>
    <name evidence="3" type="ORF">IWX90DRAFT_487938</name>
</gene>
<evidence type="ECO:0000313" key="4">
    <source>
        <dbReference type="Proteomes" id="UP001456524"/>
    </source>
</evidence>
<dbReference type="EMBL" id="JBBWUH010000007">
    <property type="protein sequence ID" value="KAK8161375.1"/>
    <property type="molecule type" value="Genomic_DNA"/>
</dbReference>
<dbReference type="PANTHER" id="PTHR14187:SF81">
    <property type="entry name" value="HSP70 FAMILY PROTEIN (AFU_ORTHOLOGUE AFUA_4G14040)"/>
    <property type="match status" value="1"/>
</dbReference>
<evidence type="ECO:0000256" key="1">
    <source>
        <dbReference type="ARBA" id="ARBA00022741"/>
    </source>
</evidence>
<dbReference type="Gene3D" id="3.90.640.10">
    <property type="entry name" value="Actin, Chain A, domain 4"/>
    <property type="match status" value="1"/>
</dbReference>
<keyword evidence="4" id="KW-1185">Reference proteome</keyword>
<reference evidence="3 4" key="1">
    <citation type="journal article" date="2022" name="G3 (Bethesda)">
        <title>Enemy or ally: a genomic approach to elucidate the lifestyle of Phyllosticta citrichinaensis.</title>
        <authorList>
            <person name="Buijs V.A."/>
            <person name="Groenewald J.Z."/>
            <person name="Haridas S."/>
            <person name="LaButti K.M."/>
            <person name="Lipzen A."/>
            <person name="Martin F.M."/>
            <person name="Barry K."/>
            <person name="Grigoriev I.V."/>
            <person name="Crous P.W."/>
            <person name="Seidl M.F."/>
        </authorList>
    </citation>
    <scope>NUCLEOTIDE SEQUENCE [LARGE SCALE GENOMIC DNA]</scope>
    <source>
        <strain evidence="3 4">CBS 129764</strain>
    </source>
</reference>
<dbReference type="SUPFAM" id="SSF53067">
    <property type="entry name" value="Actin-like ATPase domain"/>
    <property type="match status" value="2"/>
</dbReference>
<dbReference type="InterPro" id="IPR013126">
    <property type="entry name" value="Hsp_70_fam"/>
</dbReference>
<dbReference type="Gene3D" id="3.30.420.40">
    <property type="match status" value="2"/>
</dbReference>
<evidence type="ECO:0000256" key="2">
    <source>
        <dbReference type="ARBA" id="ARBA00022840"/>
    </source>
</evidence>
<keyword evidence="1" id="KW-0547">Nucleotide-binding</keyword>
<dbReference type="InterPro" id="IPR043129">
    <property type="entry name" value="ATPase_NBD"/>
</dbReference>